<feature type="coiled-coil region" evidence="1">
    <location>
        <begin position="309"/>
        <end position="367"/>
    </location>
</feature>
<dbReference type="RefSeq" id="WP_089412142.1">
    <property type="nucleotide sequence ID" value="NZ_FZQA01000003.1"/>
</dbReference>
<sequence>MFDFADLPRPVIRYAVGLWRRRWLAAGAVWAAALAGWFAVWLLPDRYESRAQVYVQTESILEPVMSGVTARPDYESRVRVMRQQLLSRPNVEEIIYRSGLDATIRARSELGRRAAMEKLIDAVAEDIRIESPQEMYFEISYRFPDRDVARNVVDAVVNLLIEQDLGASLQEKEEARRLLDAEIARFDARLTEKERAAAEFRRRHADELVAAEGDLRRREQLELALARVTDDLARERQRVLSLRNVLARTPRTTSEQELDALKVRLAELRSQYREEYPDIQNVKARIAEIESAAGALPSNPEHRRLAGELATAEGQVEALAAREAALKGELEALAFTLGQAPGVEAELQRLIRDYEQTRKSYEDLVERRDRLMLTTSLGAGGQGVEYRIFERPTSALRPASPPRLALILGALVLAIAAGLGVAMLAVRLDRSFTQGSDLEAAFGLPVLGAISEAPSAAGARARRLDLLRLAGAGAGLVLAAAAYVYLDVLRLPADAAGPAQLAEKGGLR</sequence>
<feature type="transmembrane region" description="Helical" evidence="2">
    <location>
        <begin position="466"/>
        <end position="486"/>
    </location>
</feature>
<evidence type="ECO:0000313" key="3">
    <source>
        <dbReference type="EMBL" id="SNT73263.1"/>
    </source>
</evidence>
<keyword evidence="2" id="KW-0812">Transmembrane</keyword>
<protein>
    <submittedName>
        <fullName evidence="3">Polysaccharide chain length determinant protein, PEP-CTERM locus subfamily</fullName>
    </submittedName>
</protein>
<keyword evidence="1" id="KW-0175">Coiled coil</keyword>
<gene>
    <name evidence="3" type="ORF">SAMN06297382_1661</name>
</gene>
<dbReference type="Proteomes" id="UP000198346">
    <property type="component" value="Unassembled WGS sequence"/>
</dbReference>
<organism evidence="3 4">
    <name type="scientific">Amphiplicatus metriothermophilus</name>
    <dbReference type="NCBI Taxonomy" id="1519374"/>
    <lineage>
        <taxon>Bacteria</taxon>
        <taxon>Pseudomonadati</taxon>
        <taxon>Pseudomonadota</taxon>
        <taxon>Alphaproteobacteria</taxon>
        <taxon>Parvularculales</taxon>
        <taxon>Parvularculaceae</taxon>
        <taxon>Amphiplicatus</taxon>
    </lineage>
</organism>
<dbReference type="NCBIfam" id="TIGR03007">
    <property type="entry name" value="pepcterm_ChnLen"/>
    <property type="match status" value="1"/>
</dbReference>
<dbReference type="AlphaFoldDB" id="A0A239PT92"/>
<dbReference type="InterPro" id="IPR014345">
    <property type="entry name" value="XrtA_polysacc_chain"/>
</dbReference>
<dbReference type="Gene3D" id="1.10.287.1490">
    <property type="match status" value="1"/>
</dbReference>
<feature type="transmembrane region" description="Helical" evidence="2">
    <location>
        <begin position="404"/>
        <end position="426"/>
    </location>
</feature>
<dbReference type="PANTHER" id="PTHR32309">
    <property type="entry name" value="TYROSINE-PROTEIN KINASE"/>
    <property type="match status" value="1"/>
</dbReference>
<dbReference type="GO" id="GO:0004713">
    <property type="term" value="F:protein tyrosine kinase activity"/>
    <property type="evidence" value="ECO:0007669"/>
    <property type="project" value="TreeGrafter"/>
</dbReference>
<feature type="transmembrane region" description="Helical" evidence="2">
    <location>
        <begin position="23"/>
        <end position="43"/>
    </location>
</feature>
<proteinExistence type="predicted"/>
<keyword evidence="2" id="KW-1133">Transmembrane helix</keyword>
<dbReference type="OrthoDB" id="9795292at2"/>
<dbReference type="GO" id="GO:0005886">
    <property type="term" value="C:plasma membrane"/>
    <property type="evidence" value="ECO:0007669"/>
    <property type="project" value="TreeGrafter"/>
</dbReference>
<accession>A0A239PT92</accession>
<name>A0A239PT92_9PROT</name>
<dbReference type="PANTHER" id="PTHR32309:SF13">
    <property type="entry name" value="FERRIC ENTEROBACTIN TRANSPORT PROTEIN FEPE"/>
    <property type="match status" value="1"/>
</dbReference>
<evidence type="ECO:0000313" key="4">
    <source>
        <dbReference type="Proteomes" id="UP000198346"/>
    </source>
</evidence>
<keyword evidence="4" id="KW-1185">Reference proteome</keyword>
<dbReference type="InterPro" id="IPR050445">
    <property type="entry name" value="Bact_polysacc_biosynth/exp"/>
</dbReference>
<evidence type="ECO:0000256" key="1">
    <source>
        <dbReference type="SAM" id="Coils"/>
    </source>
</evidence>
<keyword evidence="2" id="KW-0472">Membrane</keyword>
<reference evidence="3 4" key="1">
    <citation type="submission" date="2017-07" db="EMBL/GenBank/DDBJ databases">
        <authorList>
            <person name="Sun Z.S."/>
            <person name="Albrecht U."/>
            <person name="Echele G."/>
            <person name="Lee C.C."/>
        </authorList>
    </citation>
    <scope>NUCLEOTIDE SEQUENCE [LARGE SCALE GENOMIC DNA]</scope>
    <source>
        <strain evidence="3 4">CGMCC 1.12710</strain>
    </source>
</reference>
<dbReference type="EMBL" id="FZQA01000003">
    <property type="protein sequence ID" value="SNT73263.1"/>
    <property type="molecule type" value="Genomic_DNA"/>
</dbReference>
<evidence type="ECO:0000256" key="2">
    <source>
        <dbReference type="SAM" id="Phobius"/>
    </source>
</evidence>
<feature type="coiled-coil region" evidence="1">
    <location>
        <begin position="169"/>
        <end position="271"/>
    </location>
</feature>